<dbReference type="InterPro" id="IPR012902">
    <property type="entry name" value="N_methyl_site"/>
</dbReference>
<dbReference type="RefSeq" id="WP_166880111.1">
    <property type="nucleotide sequence ID" value="NZ_WHJH01000033.1"/>
</dbReference>
<dbReference type="SUPFAM" id="SSF54523">
    <property type="entry name" value="Pili subunits"/>
    <property type="match status" value="1"/>
</dbReference>
<sequence length="137" mass="14337">MTSPSKPGKRSSGGFTLIELMICVVVIGILSAIAYPSYTRHVVAAQRSAAQTHLLQMAAKQTDYLASSRTFGTLAEITALVEVPPAVATRYTLSVTLTDGPPPGYTITATPKVGGTQANDVVLTLTSSGAKTPNDKW</sequence>
<dbReference type="PANTHER" id="PTHR30093:SF47">
    <property type="entry name" value="TYPE IV PILUS NON-CORE MINOR PILIN PILE"/>
    <property type="match status" value="1"/>
</dbReference>
<dbReference type="Pfam" id="PF16732">
    <property type="entry name" value="ComP_DUS"/>
    <property type="match status" value="1"/>
</dbReference>
<protein>
    <submittedName>
        <fullName evidence="2">Prepilin-type N-terminal cleavage/methylation domain-containing protein</fullName>
    </submittedName>
</protein>
<dbReference type="EMBL" id="WHJH01000033">
    <property type="protein sequence ID" value="NHZ91696.1"/>
    <property type="molecule type" value="Genomic_DNA"/>
</dbReference>
<dbReference type="Pfam" id="PF07963">
    <property type="entry name" value="N_methyl"/>
    <property type="match status" value="1"/>
</dbReference>
<evidence type="ECO:0000256" key="1">
    <source>
        <dbReference type="SAM" id="Phobius"/>
    </source>
</evidence>
<comment type="caution">
    <text evidence="2">The sequence shown here is derived from an EMBL/GenBank/DDBJ whole genome shotgun (WGS) entry which is preliminary data.</text>
</comment>
<name>A0ABX0NY73_9BURK</name>
<dbReference type="NCBIfam" id="TIGR02532">
    <property type="entry name" value="IV_pilin_GFxxxE"/>
    <property type="match status" value="1"/>
</dbReference>
<evidence type="ECO:0000313" key="2">
    <source>
        <dbReference type="EMBL" id="NHZ91696.1"/>
    </source>
</evidence>
<keyword evidence="1" id="KW-0472">Membrane</keyword>
<dbReference type="PANTHER" id="PTHR30093">
    <property type="entry name" value="GENERAL SECRETION PATHWAY PROTEIN G"/>
    <property type="match status" value="1"/>
</dbReference>
<feature type="transmembrane region" description="Helical" evidence="1">
    <location>
        <begin position="12"/>
        <end position="35"/>
    </location>
</feature>
<keyword evidence="1" id="KW-1133">Transmembrane helix</keyword>
<dbReference type="InterPro" id="IPR045584">
    <property type="entry name" value="Pilin-like"/>
</dbReference>
<evidence type="ECO:0000313" key="3">
    <source>
        <dbReference type="Proteomes" id="UP000609726"/>
    </source>
</evidence>
<dbReference type="Gene3D" id="3.30.700.10">
    <property type="entry name" value="Glycoprotein, Type 4 Pilin"/>
    <property type="match status" value="1"/>
</dbReference>
<gene>
    <name evidence="2" type="ORF">F2P45_22195</name>
</gene>
<accession>A0ABX0NY73</accession>
<keyword evidence="1" id="KW-0812">Transmembrane</keyword>
<organism evidence="2 3">
    <name type="scientific">Massilia mucilaginosa</name>
    <dbReference type="NCBI Taxonomy" id="2609282"/>
    <lineage>
        <taxon>Bacteria</taxon>
        <taxon>Pseudomonadati</taxon>
        <taxon>Pseudomonadota</taxon>
        <taxon>Betaproteobacteria</taxon>
        <taxon>Burkholderiales</taxon>
        <taxon>Oxalobacteraceae</taxon>
        <taxon>Telluria group</taxon>
        <taxon>Massilia</taxon>
    </lineage>
</organism>
<proteinExistence type="predicted"/>
<dbReference type="InterPro" id="IPR031982">
    <property type="entry name" value="PilE-like"/>
</dbReference>
<keyword evidence="3" id="KW-1185">Reference proteome</keyword>
<dbReference type="Proteomes" id="UP000609726">
    <property type="component" value="Unassembled WGS sequence"/>
</dbReference>
<reference evidence="2 3" key="1">
    <citation type="submission" date="2019-10" db="EMBL/GenBank/DDBJ databases">
        <title>Taxonomy of Antarctic Massilia spp.: description of Massilia rubra sp. nov., Massilia aquatica sp. nov., Massilia mucilaginosa sp. nov., Massilia frigida sp. nov. isolated from streams, lakes and regoliths.</title>
        <authorList>
            <person name="Holochova P."/>
            <person name="Sedlacek I."/>
            <person name="Kralova S."/>
            <person name="Maslanova I."/>
            <person name="Busse H.-J."/>
            <person name="Stankova E."/>
            <person name="Vrbovska V."/>
            <person name="Kovarovic V."/>
            <person name="Bartak M."/>
            <person name="Svec P."/>
            <person name="Pantucek R."/>
        </authorList>
    </citation>
    <scope>NUCLEOTIDE SEQUENCE [LARGE SCALE GENOMIC DNA]</scope>
    <source>
        <strain evidence="2 3">CCM 8733</strain>
    </source>
</reference>